<feature type="transmembrane region" description="Helical" evidence="8">
    <location>
        <begin position="298"/>
        <end position="317"/>
    </location>
</feature>
<dbReference type="Gene3D" id="1.20.1250.20">
    <property type="entry name" value="MFS general substrate transporter like domains"/>
    <property type="match status" value="2"/>
</dbReference>
<evidence type="ECO:0000256" key="8">
    <source>
        <dbReference type="SAM" id="Phobius"/>
    </source>
</evidence>
<feature type="domain" description="Major facilitator superfamily (MFS) profile" evidence="9">
    <location>
        <begin position="34"/>
        <end position="447"/>
    </location>
</feature>
<evidence type="ECO:0000256" key="2">
    <source>
        <dbReference type="ARBA" id="ARBA00022448"/>
    </source>
</evidence>
<dbReference type="PANTHER" id="PTHR43045">
    <property type="entry name" value="SHIKIMATE TRANSPORTER"/>
    <property type="match status" value="1"/>
</dbReference>
<keyword evidence="5 8" id="KW-1133">Transmembrane helix</keyword>
<gene>
    <name evidence="10" type="ORF">CFH99_24500</name>
</gene>
<evidence type="ECO:0000313" key="10">
    <source>
        <dbReference type="EMBL" id="QSR28787.1"/>
    </source>
</evidence>
<dbReference type="InterPro" id="IPR005829">
    <property type="entry name" value="Sugar_transporter_CS"/>
</dbReference>
<evidence type="ECO:0000256" key="4">
    <source>
        <dbReference type="ARBA" id="ARBA00022692"/>
    </source>
</evidence>
<evidence type="ECO:0000256" key="7">
    <source>
        <dbReference type="SAM" id="MobiDB-lite"/>
    </source>
</evidence>
<feature type="compositionally biased region" description="Polar residues" evidence="7">
    <location>
        <begin position="1"/>
        <end position="24"/>
    </location>
</feature>
<protein>
    <submittedName>
        <fullName evidence="10">MFS transporter</fullName>
    </submittedName>
</protein>
<feature type="region of interest" description="Disordered" evidence="7">
    <location>
        <begin position="1"/>
        <end position="27"/>
    </location>
</feature>
<feature type="transmembrane region" description="Helical" evidence="8">
    <location>
        <begin position="329"/>
        <end position="348"/>
    </location>
</feature>
<keyword evidence="6 8" id="KW-0472">Membrane</keyword>
<dbReference type="Pfam" id="PF07690">
    <property type="entry name" value="MFS_1"/>
    <property type="match status" value="1"/>
</dbReference>
<dbReference type="InterPro" id="IPR036259">
    <property type="entry name" value="MFS_trans_sf"/>
</dbReference>
<feature type="transmembrane region" description="Helical" evidence="8">
    <location>
        <begin position="354"/>
        <end position="379"/>
    </location>
</feature>
<feature type="transmembrane region" description="Helical" evidence="8">
    <location>
        <begin position="172"/>
        <end position="195"/>
    </location>
</feature>
<feature type="transmembrane region" description="Helical" evidence="8">
    <location>
        <begin position="107"/>
        <end position="125"/>
    </location>
</feature>
<comment type="subcellular location">
    <subcellularLocation>
        <location evidence="1">Cell membrane</location>
        <topology evidence="1">Multi-pass membrane protein</topology>
    </subcellularLocation>
</comment>
<feature type="transmembrane region" description="Helical" evidence="8">
    <location>
        <begin position="207"/>
        <end position="226"/>
    </location>
</feature>
<keyword evidence="11" id="KW-1185">Reference proteome</keyword>
<evidence type="ECO:0000256" key="6">
    <source>
        <dbReference type="ARBA" id="ARBA00023136"/>
    </source>
</evidence>
<organism evidence="10 11">
    <name type="scientific">Nocardioides aromaticivorans</name>
    <dbReference type="NCBI Taxonomy" id="200618"/>
    <lineage>
        <taxon>Bacteria</taxon>
        <taxon>Bacillati</taxon>
        <taxon>Actinomycetota</taxon>
        <taxon>Actinomycetes</taxon>
        <taxon>Propionibacteriales</taxon>
        <taxon>Nocardioidaceae</taxon>
        <taxon>Nocardioides</taxon>
    </lineage>
</organism>
<dbReference type="PANTHER" id="PTHR43045:SF1">
    <property type="entry name" value="SHIKIMATE TRANSPORTER"/>
    <property type="match status" value="1"/>
</dbReference>
<dbReference type="SUPFAM" id="SSF103473">
    <property type="entry name" value="MFS general substrate transporter"/>
    <property type="match status" value="1"/>
</dbReference>
<dbReference type="PROSITE" id="PS00217">
    <property type="entry name" value="SUGAR_TRANSPORT_2"/>
    <property type="match status" value="1"/>
</dbReference>
<feature type="transmembrane region" description="Helical" evidence="8">
    <location>
        <begin position="34"/>
        <end position="52"/>
    </location>
</feature>
<keyword evidence="3" id="KW-1003">Cell membrane</keyword>
<evidence type="ECO:0000256" key="3">
    <source>
        <dbReference type="ARBA" id="ARBA00022475"/>
    </source>
</evidence>
<proteinExistence type="predicted"/>
<evidence type="ECO:0000313" key="11">
    <source>
        <dbReference type="Proteomes" id="UP000662818"/>
    </source>
</evidence>
<name>A0ABX7PSW6_9ACTN</name>
<accession>A0ABX7PSW6</accession>
<dbReference type="PROSITE" id="PS50850">
    <property type="entry name" value="MFS"/>
    <property type="match status" value="1"/>
</dbReference>
<feature type="transmembrane region" description="Helical" evidence="8">
    <location>
        <begin position="391"/>
        <end position="414"/>
    </location>
</feature>
<feature type="transmembrane region" description="Helical" evidence="8">
    <location>
        <begin position="420"/>
        <end position="442"/>
    </location>
</feature>
<dbReference type="EMBL" id="CP022295">
    <property type="protein sequence ID" value="QSR28787.1"/>
    <property type="molecule type" value="Genomic_DNA"/>
</dbReference>
<dbReference type="InterPro" id="IPR011701">
    <property type="entry name" value="MFS"/>
</dbReference>
<reference evidence="10 11" key="1">
    <citation type="submission" date="2017-06" db="EMBL/GenBank/DDBJ databases">
        <title>Complete Genome Sequence of the Soil Carbazole-Degrading Bacterium Nocardioides aromaticivorans IC177.</title>
        <authorList>
            <person name="Vejarano F."/>
            <person name="Suzuki-Minakuchi C."/>
            <person name="Ohtsubo Y."/>
            <person name="Tsuda M."/>
            <person name="Okada K."/>
            <person name="Nojiri H."/>
        </authorList>
    </citation>
    <scope>NUCLEOTIDE SEQUENCE [LARGE SCALE GENOMIC DNA]</scope>
    <source>
        <strain evidence="10 11">IC177</strain>
    </source>
</reference>
<feature type="transmembrane region" description="Helical" evidence="8">
    <location>
        <begin position="266"/>
        <end position="286"/>
    </location>
</feature>
<keyword evidence="2" id="KW-0813">Transport</keyword>
<evidence type="ECO:0000256" key="1">
    <source>
        <dbReference type="ARBA" id="ARBA00004651"/>
    </source>
</evidence>
<dbReference type="Proteomes" id="UP000662818">
    <property type="component" value="Chromosome"/>
</dbReference>
<feature type="transmembrane region" description="Helical" evidence="8">
    <location>
        <begin position="72"/>
        <end position="95"/>
    </location>
</feature>
<dbReference type="InterPro" id="IPR020846">
    <property type="entry name" value="MFS_dom"/>
</dbReference>
<evidence type="ECO:0000256" key="5">
    <source>
        <dbReference type="ARBA" id="ARBA00022989"/>
    </source>
</evidence>
<sequence length="454" mass="47410">MNAEPTISTTGSPATDTDAAQSGPRTDPRLARRAVISGTFGTALEWFDFAVYGTLSATLFPDLFFPTADENVALLASFATFGAGMAARPLGGIFFGTLGDRIGRRNVLMFTLVLMGTASVLIGFLPTYASIGVLAPTLLVLLRFLQGFALGGEATGVQVLVVEHAPHGLRGLFGGILATGSPVAQTLASVTLTVLALVLSEDAFADWGWRVPFLMGVLLLATGAFIRRNIEETPAFKLHQAAASSAPTQAKALAVLVERPGTVAKLVLAWAASAGLFWICVTYAVSYMTHELGYKNSSSFALLVVANLISVPAAMLGGAASDRVGRKRVFLIGLALQGVAAACMFPILNTMSFAASVAVIALALCGIQVTAATQAAFFAEALPTRMRYTGSALGMTFAGLLFGAPIPFLAAWIFQHSENGTLALTTIGLGLVALSTVATLFLPENSRERLDAQR</sequence>
<dbReference type="RefSeq" id="WP_207007664.1">
    <property type="nucleotide sequence ID" value="NZ_CP022295.1"/>
</dbReference>
<dbReference type="PROSITE" id="PS00216">
    <property type="entry name" value="SUGAR_TRANSPORT_1"/>
    <property type="match status" value="1"/>
</dbReference>
<keyword evidence="4 8" id="KW-0812">Transmembrane</keyword>
<evidence type="ECO:0000259" key="9">
    <source>
        <dbReference type="PROSITE" id="PS50850"/>
    </source>
</evidence>